<keyword evidence="6 13" id="KW-0418">Kinase</keyword>
<keyword evidence="3" id="KW-0597">Phosphoprotein</keyword>
<comment type="caution">
    <text evidence="13">The sequence shown here is derived from an EMBL/GenBank/DDBJ whole genome shotgun (WGS) entry which is preliminary data.</text>
</comment>
<dbReference type="InterPro" id="IPR017441">
    <property type="entry name" value="Protein_kinase_ATP_BS"/>
</dbReference>
<dbReference type="InterPro" id="IPR000719">
    <property type="entry name" value="Prot_kinase_dom"/>
</dbReference>
<dbReference type="EMBL" id="JROU02000216">
    <property type="protein sequence ID" value="OEH79988.1"/>
    <property type="molecule type" value="Genomic_DNA"/>
</dbReference>
<dbReference type="PROSITE" id="PS00108">
    <property type="entry name" value="PROTEIN_KINASE_ST"/>
    <property type="match status" value="1"/>
</dbReference>
<feature type="region of interest" description="Disordered" evidence="11">
    <location>
        <begin position="790"/>
        <end position="923"/>
    </location>
</feature>
<dbReference type="SMART" id="SM00220">
    <property type="entry name" value="S_TKc"/>
    <property type="match status" value="1"/>
</dbReference>
<dbReference type="PANTHER" id="PTHR24353:SF147">
    <property type="entry name" value="CGMP-DEPENDENT SERINE_THREONIN PROTEIN KINASE-RELATED"/>
    <property type="match status" value="1"/>
</dbReference>
<dbReference type="VEuPathDB" id="ToxoDB:LOC113146947"/>
<protein>
    <recommendedName>
        <fullName evidence="1">non-specific serine/threonine protein kinase</fullName>
        <ecNumber evidence="1">2.7.11.1</ecNumber>
    </recommendedName>
</protein>
<comment type="catalytic activity">
    <reaction evidence="9">
        <text>L-seryl-[protein] + ATP = O-phospho-L-seryl-[protein] + ADP + H(+)</text>
        <dbReference type="Rhea" id="RHEA:17989"/>
        <dbReference type="Rhea" id="RHEA-COMP:9863"/>
        <dbReference type="Rhea" id="RHEA-COMP:11604"/>
        <dbReference type="ChEBI" id="CHEBI:15378"/>
        <dbReference type="ChEBI" id="CHEBI:29999"/>
        <dbReference type="ChEBI" id="CHEBI:30616"/>
        <dbReference type="ChEBI" id="CHEBI:83421"/>
        <dbReference type="ChEBI" id="CHEBI:456216"/>
        <dbReference type="EC" id="2.7.11.1"/>
    </reaction>
</comment>
<evidence type="ECO:0000256" key="8">
    <source>
        <dbReference type="ARBA" id="ARBA00047899"/>
    </source>
</evidence>
<evidence type="ECO:0000259" key="12">
    <source>
        <dbReference type="PROSITE" id="PS50011"/>
    </source>
</evidence>
<dbReference type="InterPro" id="IPR045270">
    <property type="entry name" value="STKc_AGC"/>
</dbReference>
<evidence type="ECO:0000256" key="10">
    <source>
        <dbReference type="PROSITE-ProRule" id="PRU10141"/>
    </source>
</evidence>
<evidence type="ECO:0000313" key="14">
    <source>
        <dbReference type="Proteomes" id="UP000095192"/>
    </source>
</evidence>
<evidence type="ECO:0000256" key="5">
    <source>
        <dbReference type="ARBA" id="ARBA00022741"/>
    </source>
</evidence>
<dbReference type="VEuPathDB" id="ToxoDB:LOC34618056"/>
<dbReference type="InterPro" id="IPR011009">
    <property type="entry name" value="Kinase-like_dom_sf"/>
</dbReference>
<dbReference type="Gene3D" id="3.30.200.20">
    <property type="entry name" value="Phosphorylase Kinase, domain 1"/>
    <property type="match status" value="1"/>
</dbReference>
<feature type="domain" description="Protein kinase" evidence="12">
    <location>
        <begin position="211"/>
        <end position="470"/>
    </location>
</feature>
<dbReference type="Gene3D" id="1.10.510.10">
    <property type="entry name" value="Transferase(Phosphotransferase) domain 1"/>
    <property type="match status" value="1"/>
</dbReference>
<name>A0A1D3D981_9EIME</name>
<feature type="region of interest" description="Disordered" evidence="11">
    <location>
        <begin position="942"/>
        <end position="964"/>
    </location>
</feature>
<evidence type="ECO:0000256" key="6">
    <source>
        <dbReference type="ARBA" id="ARBA00022777"/>
    </source>
</evidence>
<evidence type="ECO:0000256" key="11">
    <source>
        <dbReference type="SAM" id="MobiDB-lite"/>
    </source>
</evidence>
<evidence type="ECO:0000313" key="13">
    <source>
        <dbReference type="EMBL" id="OEH79988.1"/>
    </source>
</evidence>
<feature type="compositionally biased region" description="Basic and acidic residues" evidence="11">
    <location>
        <begin position="630"/>
        <end position="657"/>
    </location>
</feature>
<organism evidence="13 14">
    <name type="scientific">Cyclospora cayetanensis</name>
    <dbReference type="NCBI Taxonomy" id="88456"/>
    <lineage>
        <taxon>Eukaryota</taxon>
        <taxon>Sar</taxon>
        <taxon>Alveolata</taxon>
        <taxon>Apicomplexa</taxon>
        <taxon>Conoidasida</taxon>
        <taxon>Coccidia</taxon>
        <taxon>Eucoccidiorida</taxon>
        <taxon>Eimeriorina</taxon>
        <taxon>Eimeriidae</taxon>
        <taxon>Cyclospora</taxon>
    </lineage>
</organism>
<keyword evidence="14" id="KW-1185">Reference proteome</keyword>
<dbReference type="GO" id="GO:0004674">
    <property type="term" value="F:protein serine/threonine kinase activity"/>
    <property type="evidence" value="ECO:0007669"/>
    <property type="project" value="UniProtKB-KW"/>
</dbReference>
<dbReference type="EC" id="2.7.11.1" evidence="1"/>
<dbReference type="PROSITE" id="PS50011">
    <property type="entry name" value="PROTEIN_KINASE_DOM"/>
    <property type="match status" value="1"/>
</dbReference>
<dbReference type="PANTHER" id="PTHR24353">
    <property type="entry name" value="CYCLIC NUCLEOTIDE-DEPENDENT PROTEIN KINASE"/>
    <property type="match status" value="1"/>
</dbReference>
<evidence type="ECO:0000256" key="9">
    <source>
        <dbReference type="ARBA" id="ARBA00048679"/>
    </source>
</evidence>
<evidence type="ECO:0000256" key="4">
    <source>
        <dbReference type="ARBA" id="ARBA00022679"/>
    </source>
</evidence>
<dbReference type="VEuPathDB" id="ToxoDB:cyc_00970"/>
<evidence type="ECO:0000256" key="3">
    <source>
        <dbReference type="ARBA" id="ARBA00022553"/>
    </source>
</evidence>
<evidence type="ECO:0000256" key="2">
    <source>
        <dbReference type="ARBA" id="ARBA00022527"/>
    </source>
</evidence>
<dbReference type="Proteomes" id="UP000095192">
    <property type="component" value="Unassembled WGS sequence"/>
</dbReference>
<comment type="catalytic activity">
    <reaction evidence="8">
        <text>L-threonyl-[protein] + ATP = O-phospho-L-threonyl-[protein] + ADP + H(+)</text>
        <dbReference type="Rhea" id="RHEA:46608"/>
        <dbReference type="Rhea" id="RHEA-COMP:11060"/>
        <dbReference type="Rhea" id="RHEA-COMP:11605"/>
        <dbReference type="ChEBI" id="CHEBI:15378"/>
        <dbReference type="ChEBI" id="CHEBI:30013"/>
        <dbReference type="ChEBI" id="CHEBI:30616"/>
        <dbReference type="ChEBI" id="CHEBI:61977"/>
        <dbReference type="ChEBI" id="CHEBI:456216"/>
        <dbReference type="EC" id="2.7.11.1"/>
    </reaction>
</comment>
<feature type="binding site" evidence="10">
    <location>
        <position position="240"/>
    </location>
    <ligand>
        <name>ATP</name>
        <dbReference type="ChEBI" id="CHEBI:30616"/>
    </ligand>
</feature>
<dbReference type="CDD" id="cd05123">
    <property type="entry name" value="STKc_AGC"/>
    <property type="match status" value="1"/>
</dbReference>
<dbReference type="PROSITE" id="PS00107">
    <property type="entry name" value="PROTEIN_KINASE_ATP"/>
    <property type="match status" value="1"/>
</dbReference>
<reference evidence="13 14" key="1">
    <citation type="journal article" date="2016" name="BMC Genomics">
        <title>Comparative genomics reveals Cyclospora cayetanensis possesses coccidia-like metabolism and invasion components but unique surface antigens.</title>
        <authorList>
            <person name="Liu S."/>
            <person name="Wang L."/>
            <person name="Zheng H."/>
            <person name="Xu Z."/>
            <person name="Roellig D.M."/>
            <person name="Li N."/>
            <person name="Frace M.A."/>
            <person name="Tang K."/>
            <person name="Arrowood M.J."/>
            <person name="Moss D.M."/>
            <person name="Zhang L."/>
            <person name="Feng Y."/>
            <person name="Xiao L."/>
        </authorList>
    </citation>
    <scope>NUCLEOTIDE SEQUENCE [LARGE SCALE GENOMIC DNA]</scope>
    <source>
        <strain evidence="13 14">CHN_HEN01</strain>
    </source>
</reference>
<dbReference type="GO" id="GO:0007010">
    <property type="term" value="P:cytoskeleton organization"/>
    <property type="evidence" value="ECO:0007669"/>
    <property type="project" value="UniProtKB-ARBA"/>
</dbReference>
<dbReference type="SUPFAM" id="SSF56112">
    <property type="entry name" value="Protein kinase-like (PK-like)"/>
    <property type="match status" value="1"/>
</dbReference>
<proteinExistence type="predicted"/>
<dbReference type="InterPro" id="IPR008271">
    <property type="entry name" value="Ser/Thr_kinase_AS"/>
</dbReference>
<keyword evidence="4" id="KW-0808">Transferase</keyword>
<keyword evidence="5 10" id="KW-0547">Nucleotide-binding</keyword>
<dbReference type="FunFam" id="1.10.510.10:FF:000024">
    <property type="entry name" value="Probable serine/threonine-protein kinase cot-1"/>
    <property type="match status" value="1"/>
</dbReference>
<accession>A0A1D3D981</accession>
<dbReference type="GO" id="GO:0005524">
    <property type="term" value="F:ATP binding"/>
    <property type="evidence" value="ECO:0007669"/>
    <property type="project" value="UniProtKB-UniRule"/>
</dbReference>
<keyword evidence="2" id="KW-0723">Serine/threonine-protein kinase</keyword>
<keyword evidence="7 10" id="KW-0067">ATP-binding</keyword>
<evidence type="ECO:0000256" key="7">
    <source>
        <dbReference type="ARBA" id="ARBA00022840"/>
    </source>
</evidence>
<gene>
    <name evidence="13" type="ORF">cyc_00970</name>
</gene>
<dbReference type="Pfam" id="PF00069">
    <property type="entry name" value="Pkinase"/>
    <property type="match status" value="1"/>
</dbReference>
<dbReference type="AlphaFoldDB" id="A0A1D3D981"/>
<sequence length="987" mass="104751">MAAAGGGRLPPAAARAPRAMLSGGMPLTARGPCGSRVIHIHTGRGPPFSVRCSDPHEATTGWLLSRVLQCLTESGDEEAASRAVALKCCSPHDGRRPLPSGARDWLDALLQDGDRPLALLPEGLHVCCFYATPFEEQLPRETEPGDVDSAAAASRVVVEAIQPPLLQGAEAPLTPCSKEIHADVAASTPAEGPLVASEASRTLLRCCLCCFTFERQIGRGGFSRVFRVRSNKSGRLLAIKVLQKEKIERDPQRLRRALAERKVMATCQSPFILQLLCSFQTEKELFFVTDFCPGGDLAALLRCHKRFSEEVTRFVAVEVLLGLQHLQTHHVVYRDLKAANVLIDLDGHCRLADFGLAKRLTGQLKRTFSFCGSPEYLSPEMLLGTGHDHSVDLYGLGCLIYELLVGVPPFFSSNRNVMYMKIMQGRLSFPASCQASADARSLVSRLLSLEPLMRIGACGGVEEVMRHPWFAGICWNPIDRQRKASPLLGLLREARKESPPLSTEDVLEAAPFTCDKGRWKPQEPCASSAFDWTNPMRLRDLAARTTDFTVEGMCVGVPRVPRTARVPVAALTPAVSAATEITSEIASDVTGSDRHPLAQSPAAADKADLTPLDPNRPCAGSAAQPHPGRKAHDFPPSLERENTPMDRRAAPVRDKGEGSNTPSPVGPGNADYTTDKGRAEAGKQATAATAAAAANSEPTQVIIAPLSAAGAQKSREIETPERSAELVLSVSVRKEKTCSNSLQSTEAADLSTISAVLPCGTRDAEEPPRVTPAASPGKLVTCALRSLRSVGGTGRPSALSLRDTGEPTAGRGSVSSPGSLEAAPSPAASVTPTRAEKGPKLRKSAAVPRIASLASQRECERASARQPTPPLGAPAGSRGRLGYSSASPQNSPIVRARPVPAKGSHGVAVTSSPGPSRGPSHAVHAGRIDVLPPFPGTAAVSVRVNGTPVPGSGLSDRKKSGETKQVVTYTGKLDIFFASEYYGAFQP</sequence>
<evidence type="ECO:0000256" key="1">
    <source>
        <dbReference type="ARBA" id="ARBA00012513"/>
    </source>
</evidence>
<feature type="region of interest" description="Disordered" evidence="11">
    <location>
        <begin position="586"/>
        <end position="684"/>
    </location>
</feature>
<dbReference type="InParanoid" id="A0A1D3D981"/>